<keyword evidence="9" id="KW-0539">Nucleus</keyword>
<keyword evidence="7" id="KW-0805">Transcription regulation</keyword>
<dbReference type="GeneTree" id="ENSGT00940000154712"/>
<evidence type="ECO:0000256" key="9">
    <source>
        <dbReference type="ARBA" id="ARBA00023242"/>
    </source>
</evidence>
<dbReference type="InterPro" id="IPR036236">
    <property type="entry name" value="Znf_C2H2_sf"/>
</dbReference>
<dbReference type="InterPro" id="IPR013087">
    <property type="entry name" value="Znf_C2H2_type"/>
</dbReference>
<dbReference type="PROSITE" id="PS00028">
    <property type="entry name" value="ZINC_FINGER_C2H2_1"/>
    <property type="match status" value="4"/>
</dbReference>
<dbReference type="PANTHER" id="PTHR23226">
    <property type="entry name" value="ZINC FINGER AND SCAN DOMAIN-CONTAINING"/>
    <property type="match status" value="1"/>
</dbReference>
<protein>
    <submittedName>
        <fullName evidence="13">Zinc finger protein with KRAB and SCAN domains 1-like</fullName>
    </submittedName>
</protein>
<dbReference type="FunFam" id="3.30.160.60:FF:001297">
    <property type="entry name" value="Zinc finger and SCAN domain-containing protein 2"/>
    <property type="match status" value="1"/>
</dbReference>
<keyword evidence="3" id="KW-0479">Metal-binding</keyword>
<feature type="domain" description="C2H2-type" evidence="12">
    <location>
        <begin position="146"/>
        <end position="173"/>
    </location>
</feature>
<sequence length="269" mass="31159">MDVKQETCDVDANIIEKTVNFKEEDCEWKSIYLKRESLSIKEENSELQPVGIKEEPVEKSVSIETHNHTNLDSVKEDNLNDGCQDEVVTRLDSSQSRQSSSPEPSINVKYESLESEPKRAVETTSVRAQKNKRPPSKKSGKRIKRHGCFECGKKFSRRSHLQRHHRIHTGQNSYCCSECGKQFSHRNTLLIHMKIHSGETPYCCFECGKQFLQRSHLQSHQRIHTGEKPYCCSDCGKTFSWKSYLQSHQRIHTGEKPYCCTECDKKFSR</sequence>
<dbReference type="SMART" id="SM00355">
    <property type="entry name" value="ZnF_C2H2"/>
    <property type="match status" value="4"/>
</dbReference>
<evidence type="ECO:0000256" key="3">
    <source>
        <dbReference type="ARBA" id="ARBA00022723"/>
    </source>
</evidence>
<keyword evidence="8" id="KW-0804">Transcription</keyword>
<keyword evidence="6" id="KW-0862">Zinc</keyword>
<dbReference type="FunFam" id="3.30.160.60:FF:002343">
    <property type="entry name" value="Zinc finger protein 33A"/>
    <property type="match status" value="1"/>
</dbReference>
<evidence type="ECO:0000256" key="6">
    <source>
        <dbReference type="ARBA" id="ARBA00022833"/>
    </source>
</evidence>
<proteinExistence type="inferred from homology"/>
<feature type="compositionally biased region" description="Basic residues" evidence="11">
    <location>
        <begin position="129"/>
        <end position="143"/>
    </location>
</feature>
<accession>A0A8C4T3L9</accession>
<dbReference type="GO" id="GO:0000981">
    <property type="term" value="F:DNA-binding transcription factor activity, RNA polymerase II-specific"/>
    <property type="evidence" value="ECO:0007669"/>
    <property type="project" value="TreeGrafter"/>
</dbReference>
<evidence type="ECO:0000256" key="7">
    <source>
        <dbReference type="ARBA" id="ARBA00023015"/>
    </source>
</evidence>
<keyword evidence="5 10" id="KW-0863">Zinc-finger</keyword>
<name>A0A8C4T3L9_ERPCA</name>
<evidence type="ECO:0000313" key="13">
    <source>
        <dbReference type="Ensembl" id="ENSECRP00000025752.1"/>
    </source>
</evidence>
<evidence type="ECO:0000256" key="1">
    <source>
        <dbReference type="ARBA" id="ARBA00004123"/>
    </source>
</evidence>
<reference evidence="13" key="2">
    <citation type="submission" date="2025-09" db="UniProtKB">
        <authorList>
            <consortium name="Ensembl"/>
        </authorList>
    </citation>
    <scope>IDENTIFICATION</scope>
</reference>
<keyword evidence="14" id="KW-1185">Reference proteome</keyword>
<dbReference type="GO" id="GO:0000978">
    <property type="term" value="F:RNA polymerase II cis-regulatory region sequence-specific DNA binding"/>
    <property type="evidence" value="ECO:0007669"/>
    <property type="project" value="TreeGrafter"/>
</dbReference>
<feature type="compositionally biased region" description="Low complexity" evidence="11">
    <location>
        <begin position="93"/>
        <end position="105"/>
    </location>
</feature>
<comment type="subcellular location">
    <subcellularLocation>
        <location evidence="1">Nucleus</location>
    </subcellularLocation>
</comment>
<dbReference type="Pfam" id="PF00096">
    <property type="entry name" value="zf-C2H2"/>
    <property type="match status" value="4"/>
</dbReference>
<evidence type="ECO:0000256" key="11">
    <source>
        <dbReference type="SAM" id="MobiDB-lite"/>
    </source>
</evidence>
<keyword evidence="4" id="KW-0677">Repeat</keyword>
<reference evidence="13" key="1">
    <citation type="submission" date="2025-08" db="UniProtKB">
        <authorList>
            <consortium name="Ensembl"/>
        </authorList>
    </citation>
    <scope>IDENTIFICATION</scope>
</reference>
<dbReference type="SUPFAM" id="SSF57667">
    <property type="entry name" value="beta-beta-alpha zinc fingers"/>
    <property type="match status" value="2"/>
</dbReference>
<dbReference type="Ensembl" id="ENSECRT00000026294.1">
    <property type="protein sequence ID" value="ENSECRP00000025752.1"/>
    <property type="gene ID" value="ENSECRG00000017392.1"/>
</dbReference>
<feature type="domain" description="C2H2-type" evidence="12">
    <location>
        <begin position="202"/>
        <end position="229"/>
    </location>
</feature>
<dbReference type="Gene3D" id="3.30.160.60">
    <property type="entry name" value="Classic Zinc Finger"/>
    <property type="match status" value="5"/>
</dbReference>
<dbReference type="GO" id="GO:0008270">
    <property type="term" value="F:zinc ion binding"/>
    <property type="evidence" value="ECO:0007669"/>
    <property type="project" value="UniProtKB-KW"/>
</dbReference>
<dbReference type="AlphaFoldDB" id="A0A8C4T3L9"/>
<evidence type="ECO:0000256" key="5">
    <source>
        <dbReference type="ARBA" id="ARBA00022771"/>
    </source>
</evidence>
<feature type="region of interest" description="Disordered" evidence="11">
    <location>
        <begin position="90"/>
        <end position="143"/>
    </location>
</feature>
<comment type="similarity">
    <text evidence="2">Belongs to the krueppel C2H2-type zinc-finger protein family.</text>
</comment>
<evidence type="ECO:0000259" key="12">
    <source>
        <dbReference type="PROSITE" id="PS50157"/>
    </source>
</evidence>
<organism evidence="13 14">
    <name type="scientific">Erpetoichthys calabaricus</name>
    <name type="common">Rope fish</name>
    <name type="synonym">Calamoichthys calabaricus</name>
    <dbReference type="NCBI Taxonomy" id="27687"/>
    <lineage>
        <taxon>Eukaryota</taxon>
        <taxon>Metazoa</taxon>
        <taxon>Chordata</taxon>
        <taxon>Craniata</taxon>
        <taxon>Vertebrata</taxon>
        <taxon>Euteleostomi</taxon>
        <taxon>Actinopterygii</taxon>
        <taxon>Polypteriformes</taxon>
        <taxon>Polypteridae</taxon>
        <taxon>Erpetoichthys</taxon>
    </lineage>
</organism>
<evidence type="ECO:0000256" key="4">
    <source>
        <dbReference type="ARBA" id="ARBA00022737"/>
    </source>
</evidence>
<feature type="compositionally biased region" description="Basic and acidic residues" evidence="11">
    <location>
        <begin position="111"/>
        <end position="121"/>
    </location>
</feature>
<dbReference type="Proteomes" id="UP000694620">
    <property type="component" value="Unassembled WGS sequence"/>
</dbReference>
<evidence type="ECO:0000256" key="8">
    <source>
        <dbReference type="ARBA" id="ARBA00023163"/>
    </source>
</evidence>
<evidence type="ECO:0000256" key="10">
    <source>
        <dbReference type="PROSITE-ProRule" id="PRU00042"/>
    </source>
</evidence>
<evidence type="ECO:0000256" key="2">
    <source>
        <dbReference type="ARBA" id="ARBA00006991"/>
    </source>
</evidence>
<dbReference type="GO" id="GO:0005634">
    <property type="term" value="C:nucleus"/>
    <property type="evidence" value="ECO:0007669"/>
    <property type="project" value="UniProtKB-SubCell"/>
</dbReference>
<feature type="domain" description="C2H2-type" evidence="12">
    <location>
        <begin position="174"/>
        <end position="201"/>
    </location>
</feature>
<dbReference type="FunFam" id="3.30.160.60:FF:002063">
    <property type="entry name" value="RB associated KRAB zinc finger"/>
    <property type="match status" value="1"/>
</dbReference>
<dbReference type="PANTHER" id="PTHR23226:SF397">
    <property type="entry name" value="C2H2-TYPE DOMAIN-CONTAINING PROTEIN"/>
    <property type="match status" value="1"/>
</dbReference>
<feature type="domain" description="C2H2-type" evidence="12">
    <location>
        <begin position="230"/>
        <end position="257"/>
    </location>
</feature>
<dbReference type="FunFam" id="3.30.160.60:FF:000478">
    <property type="entry name" value="Zinc finger protein 133"/>
    <property type="match status" value="1"/>
</dbReference>
<dbReference type="PROSITE" id="PS50157">
    <property type="entry name" value="ZINC_FINGER_C2H2_2"/>
    <property type="match status" value="4"/>
</dbReference>
<evidence type="ECO:0000313" key="14">
    <source>
        <dbReference type="Proteomes" id="UP000694620"/>
    </source>
</evidence>